<feature type="chain" id="PRO_5043567828" description="Lipoprotein" evidence="1">
    <location>
        <begin position="19"/>
        <end position="184"/>
    </location>
</feature>
<dbReference type="Proteomes" id="UP001165240">
    <property type="component" value="Unassembled WGS sequence"/>
</dbReference>
<evidence type="ECO:0008006" key="4">
    <source>
        <dbReference type="Google" id="ProtNLM"/>
    </source>
</evidence>
<comment type="caution">
    <text evidence="2">The sequence shown here is derived from an EMBL/GenBank/DDBJ whole genome shotgun (WGS) entry which is preliminary data.</text>
</comment>
<protein>
    <recommendedName>
        <fullName evidence="4">Lipoprotein</fullName>
    </recommendedName>
</protein>
<gene>
    <name evidence="2" type="ORF">ShirakiTB12_54430</name>
</gene>
<dbReference type="AlphaFoldDB" id="A0AAX6BTC0"/>
<dbReference type="RefSeq" id="WP_310876696.1">
    <property type="nucleotide sequence ID" value="NZ_BSYK01000005.1"/>
</dbReference>
<reference evidence="2" key="1">
    <citation type="journal article" date="2024" name="Appl Microbiol">
        <title>Effect of kuratsuki Bacillus and Priestia on Taste of Sake.</title>
        <authorList>
            <person name="Kobayashi K."/>
            <person name="Nishida H."/>
        </authorList>
    </citation>
    <scope>NUCLEOTIDE SEQUENCE</scope>
    <source>
        <strain evidence="2">B-12</strain>
    </source>
</reference>
<dbReference type="EMBL" id="BSYK01000005">
    <property type="protein sequence ID" value="GMG76974.1"/>
    <property type="molecule type" value="Genomic_DNA"/>
</dbReference>
<evidence type="ECO:0000313" key="2">
    <source>
        <dbReference type="EMBL" id="GMG76974.1"/>
    </source>
</evidence>
<sequence length="184" mass="21314">MKKILAFISIISIVSVLASCGNKETSTEPKPKTCEQIEPCKTALKYATYVEQGAEDKLYKMEDQTGKHRSYDSLEEAKVYIAEDYDKYKNQKIENYGAIEYVISTNKKYIYKFRYKDFRTEELKNTTVGISKQGDRYFANEYYSGATKQDITVNGKITKHKRYYSSGLDQQVKEAFAPDPIEQY</sequence>
<accession>A0AAX6BTC0</accession>
<evidence type="ECO:0000256" key="1">
    <source>
        <dbReference type="SAM" id="SignalP"/>
    </source>
</evidence>
<dbReference type="PROSITE" id="PS51257">
    <property type="entry name" value="PROKAR_LIPOPROTEIN"/>
    <property type="match status" value="1"/>
</dbReference>
<evidence type="ECO:0000313" key="3">
    <source>
        <dbReference type="Proteomes" id="UP001165240"/>
    </source>
</evidence>
<feature type="signal peptide" evidence="1">
    <location>
        <begin position="1"/>
        <end position="18"/>
    </location>
</feature>
<name>A0AAX6BTC0_PRIMG</name>
<keyword evidence="1" id="KW-0732">Signal</keyword>
<organism evidence="2 3">
    <name type="scientific">Priestia megaterium</name>
    <name type="common">Bacillus megaterium</name>
    <dbReference type="NCBI Taxonomy" id="1404"/>
    <lineage>
        <taxon>Bacteria</taxon>
        <taxon>Bacillati</taxon>
        <taxon>Bacillota</taxon>
        <taxon>Bacilli</taxon>
        <taxon>Bacillales</taxon>
        <taxon>Bacillaceae</taxon>
        <taxon>Priestia</taxon>
    </lineage>
</organism>
<proteinExistence type="predicted"/>